<feature type="transmembrane region" description="Helical" evidence="9">
    <location>
        <begin position="20"/>
        <end position="41"/>
    </location>
</feature>
<dbReference type="InterPro" id="IPR033292">
    <property type="entry name" value="THY1"/>
</dbReference>
<comment type="caution">
    <text evidence="10">The sequence shown here is derived from an EMBL/GenBank/DDBJ whole genome shotgun (WGS) entry which is preliminary data.</text>
</comment>
<evidence type="ECO:0000256" key="5">
    <source>
        <dbReference type="ARBA" id="ARBA00023157"/>
    </source>
</evidence>
<dbReference type="GO" id="GO:0051894">
    <property type="term" value="P:positive regulation of focal adhesion assembly"/>
    <property type="evidence" value="ECO:0007669"/>
    <property type="project" value="TreeGrafter"/>
</dbReference>
<dbReference type="GO" id="GO:0030334">
    <property type="term" value="P:regulation of cell migration"/>
    <property type="evidence" value="ECO:0007669"/>
    <property type="project" value="InterPro"/>
</dbReference>
<keyword evidence="7" id="KW-0449">Lipoprotein</keyword>
<evidence type="ECO:0000256" key="1">
    <source>
        <dbReference type="ARBA" id="ARBA00004236"/>
    </source>
</evidence>
<dbReference type="PANTHER" id="PTHR19226">
    <property type="entry name" value="THY-1 MEMBRANE GLYCOPROTEIN"/>
    <property type="match status" value="1"/>
</dbReference>
<dbReference type="AlphaFoldDB" id="A0AAD9DQ60"/>
<keyword evidence="9" id="KW-1133">Transmembrane helix</keyword>
<accession>A0AAD9DQ60</accession>
<dbReference type="Proteomes" id="UP001239994">
    <property type="component" value="Unassembled WGS sequence"/>
</dbReference>
<dbReference type="GO" id="GO:0045121">
    <property type="term" value="C:membrane raft"/>
    <property type="evidence" value="ECO:0007669"/>
    <property type="project" value="TreeGrafter"/>
</dbReference>
<evidence type="ECO:0000256" key="2">
    <source>
        <dbReference type="ARBA" id="ARBA00022475"/>
    </source>
</evidence>
<dbReference type="GO" id="GO:0030425">
    <property type="term" value="C:dendrite"/>
    <property type="evidence" value="ECO:0007669"/>
    <property type="project" value="TreeGrafter"/>
</dbReference>
<name>A0AAD9DQ60_9TELE</name>
<keyword evidence="3" id="KW-0732">Signal</keyword>
<dbReference type="GO" id="GO:0005178">
    <property type="term" value="F:integrin binding"/>
    <property type="evidence" value="ECO:0007669"/>
    <property type="project" value="InterPro"/>
</dbReference>
<organism evidence="10 11">
    <name type="scientific">Electrophorus voltai</name>
    <dbReference type="NCBI Taxonomy" id="2609070"/>
    <lineage>
        <taxon>Eukaryota</taxon>
        <taxon>Metazoa</taxon>
        <taxon>Chordata</taxon>
        <taxon>Craniata</taxon>
        <taxon>Vertebrata</taxon>
        <taxon>Euteleostomi</taxon>
        <taxon>Actinopterygii</taxon>
        <taxon>Neopterygii</taxon>
        <taxon>Teleostei</taxon>
        <taxon>Ostariophysi</taxon>
        <taxon>Gymnotiformes</taxon>
        <taxon>Gymnotoidei</taxon>
        <taxon>Gymnotidae</taxon>
        <taxon>Electrophorus</taxon>
    </lineage>
</organism>
<dbReference type="GO" id="GO:0007155">
    <property type="term" value="P:cell adhesion"/>
    <property type="evidence" value="ECO:0007669"/>
    <property type="project" value="InterPro"/>
</dbReference>
<evidence type="ECO:0000256" key="3">
    <source>
        <dbReference type="ARBA" id="ARBA00022729"/>
    </source>
</evidence>
<dbReference type="EMBL" id="JAROKS010000023">
    <property type="protein sequence ID" value="KAK1787802.1"/>
    <property type="molecule type" value="Genomic_DNA"/>
</dbReference>
<dbReference type="GO" id="GO:0043209">
    <property type="term" value="C:myelin sheath"/>
    <property type="evidence" value="ECO:0007669"/>
    <property type="project" value="TreeGrafter"/>
</dbReference>
<feature type="transmembrane region" description="Helical" evidence="9">
    <location>
        <begin position="175"/>
        <end position="205"/>
    </location>
</feature>
<keyword evidence="4 9" id="KW-0472">Membrane</keyword>
<proteinExistence type="predicted"/>
<evidence type="ECO:0000313" key="10">
    <source>
        <dbReference type="EMBL" id="KAK1787802.1"/>
    </source>
</evidence>
<reference evidence="10" key="1">
    <citation type="submission" date="2023-03" db="EMBL/GenBank/DDBJ databases">
        <title>Electrophorus voltai genome.</title>
        <authorList>
            <person name="Bian C."/>
        </authorList>
    </citation>
    <scope>NUCLEOTIDE SEQUENCE</scope>
    <source>
        <strain evidence="10">CB-2022</strain>
        <tissue evidence="10">Muscle</tissue>
    </source>
</reference>
<keyword evidence="11" id="KW-1185">Reference proteome</keyword>
<protein>
    <submittedName>
        <fullName evidence="10">Uncharacterized protein</fullName>
    </submittedName>
</protein>
<sequence>RIHSTRSRFDLRLCRGDPPAMTLHSSLAVGIFLVLSSCMFGPNAATSNYQKPSFLDINSWWWNTPRGPQIFSCLTYVERNVRVDCEFPLADKIPGPFCEFKQDGRLMGTTYPNNPVHLIPPVETRRRVNVTLVHPNICRLTWMPMSDDRAYTYTCRVYQGSTWKENSMAFNQRNLLMCSALSIVGHTVSWALMVMISLSVSLGFLSL</sequence>
<gene>
    <name evidence="10" type="ORF">P4O66_016278</name>
</gene>
<comment type="subcellular location">
    <subcellularLocation>
        <location evidence="1">Cell membrane</location>
    </subcellularLocation>
</comment>
<dbReference type="GO" id="GO:0005096">
    <property type="term" value="F:GTPase activator activity"/>
    <property type="evidence" value="ECO:0007669"/>
    <property type="project" value="TreeGrafter"/>
</dbReference>
<feature type="non-terminal residue" evidence="10">
    <location>
        <position position="1"/>
    </location>
</feature>
<dbReference type="GO" id="GO:0009897">
    <property type="term" value="C:external side of plasma membrane"/>
    <property type="evidence" value="ECO:0007669"/>
    <property type="project" value="TreeGrafter"/>
</dbReference>
<evidence type="ECO:0000256" key="4">
    <source>
        <dbReference type="ARBA" id="ARBA00023136"/>
    </source>
</evidence>
<evidence type="ECO:0000256" key="6">
    <source>
        <dbReference type="ARBA" id="ARBA00023180"/>
    </source>
</evidence>
<keyword evidence="5" id="KW-1015">Disulfide bond</keyword>
<keyword evidence="9" id="KW-0812">Transmembrane</keyword>
<dbReference type="GO" id="GO:0005925">
    <property type="term" value="C:focal adhesion"/>
    <property type="evidence" value="ECO:0007669"/>
    <property type="project" value="TreeGrafter"/>
</dbReference>
<dbReference type="GO" id="GO:0007229">
    <property type="term" value="P:integrin-mediated signaling pathway"/>
    <property type="evidence" value="ECO:0007669"/>
    <property type="project" value="TreeGrafter"/>
</dbReference>
<evidence type="ECO:0000256" key="8">
    <source>
        <dbReference type="ARBA" id="ARBA00023319"/>
    </source>
</evidence>
<keyword evidence="6" id="KW-0325">Glycoprotein</keyword>
<dbReference type="PANTHER" id="PTHR19226:SF2">
    <property type="entry name" value="THY-1 MEMBRANE GLYCOPROTEIN"/>
    <property type="match status" value="1"/>
</dbReference>
<evidence type="ECO:0000313" key="11">
    <source>
        <dbReference type="Proteomes" id="UP001239994"/>
    </source>
</evidence>
<keyword evidence="2" id="KW-1003">Cell membrane</keyword>
<evidence type="ECO:0000256" key="9">
    <source>
        <dbReference type="SAM" id="Phobius"/>
    </source>
</evidence>
<keyword evidence="8" id="KW-0393">Immunoglobulin domain</keyword>
<evidence type="ECO:0000256" key="7">
    <source>
        <dbReference type="ARBA" id="ARBA00023288"/>
    </source>
</evidence>